<feature type="domain" description="AP complex mu/sigma subunit" evidence="5">
    <location>
        <begin position="3"/>
        <end position="121"/>
    </location>
</feature>
<keyword evidence="3" id="KW-0653">Protein transport</keyword>
<protein>
    <recommendedName>
        <fullName evidence="5">AP complex mu/sigma subunit domain-containing protein</fullName>
    </recommendedName>
</protein>
<dbReference type="InterPro" id="IPR011012">
    <property type="entry name" value="Longin-like_dom_sf"/>
</dbReference>
<dbReference type="InterPro" id="IPR050431">
    <property type="entry name" value="Adaptor_comp_med_subunit"/>
</dbReference>
<name>A0A7S4EB68_9STRA</name>
<dbReference type="SUPFAM" id="SSF64356">
    <property type="entry name" value="SNARE-like"/>
    <property type="match status" value="1"/>
</dbReference>
<dbReference type="PRINTS" id="PR00314">
    <property type="entry name" value="CLATHRINADPT"/>
</dbReference>
<accession>A0A7S4EB68</accession>
<dbReference type="GO" id="GO:0016192">
    <property type="term" value="P:vesicle-mediated transport"/>
    <property type="evidence" value="ECO:0007669"/>
    <property type="project" value="InterPro"/>
</dbReference>
<dbReference type="GO" id="GO:0030131">
    <property type="term" value="C:clathrin adaptor complex"/>
    <property type="evidence" value="ECO:0007669"/>
    <property type="project" value="InterPro"/>
</dbReference>
<dbReference type="Gene3D" id="3.30.450.60">
    <property type="match status" value="1"/>
</dbReference>
<evidence type="ECO:0000256" key="1">
    <source>
        <dbReference type="ARBA" id="ARBA00004308"/>
    </source>
</evidence>
<dbReference type="GO" id="GO:0006886">
    <property type="term" value="P:intracellular protein transport"/>
    <property type="evidence" value="ECO:0007669"/>
    <property type="project" value="InterPro"/>
</dbReference>
<comment type="subcellular location">
    <subcellularLocation>
        <location evidence="1">Endomembrane system</location>
    </subcellularLocation>
</comment>
<dbReference type="PANTHER" id="PTHR10529">
    <property type="entry name" value="AP COMPLEX SUBUNIT MU"/>
    <property type="match status" value="1"/>
</dbReference>
<proteinExistence type="predicted"/>
<keyword evidence="4" id="KW-0472">Membrane</keyword>
<organism evidence="6">
    <name type="scientific">Pelagomonas calceolata</name>
    <dbReference type="NCBI Taxonomy" id="35677"/>
    <lineage>
        <taxon>Eukaryota</taxon>
        <taxon>Sar</taxon>
        <taxon>Stramenopiles</taxon>
        <taxon>Ochrophyta</taxon>
        <taxon>Pelagophyceae</taxon>
        <taxon>Pelagomonadales</taxon>
        <taxon>Pelagomonadaceae</taxon>
        <taxon>Pelagomonas</taxon>
    </lineage>
</organism>
<evidence type="ECO:0000256" key="2">
    <source>
        <dbReference type="ARBA" id="ARBA00022448"/>
    </source>
</evidence>
<dbReference type="AlphaFoldDB" id="A0A7S4EB68"/>
<dbReference type="InterPro" id="IPR022775">
    <property type="entry name" value="AP_mu_sigma_su"/>
</dbReference>
<sequence>MAISCLFLTDAKGKVIIGRNYRGDIPTSTSERFAQYIQDKDEMDQRPIFTEGGCTFAYIKHNNLFLTCVTRKNSNVALALMTLYRLISVFKDYFGGLDEESIRDNFVVIYELMDETLDFGYPQSLDAKILRE</sequence>
<evidence type="ECO:0000256" key="3">
    <source>
        <dbReference type="ARBA" id="ARBA00022927"/>
    </source>
</evidence>
<dbReference type="FunFam" id="3.30.450.60:FF:000002">
    <property type="entry name" value="AP-2 complex subunit mu, putative"/>
    <property type="match status" value="1"/>
</dbReference>
<gene>
    <name evidence="6" type="ORF">PCAL00307_LOCUS16680</name>
</gene>
<evidence type="ECO:0000313" key="6">
    <source>
        <dbReference type="EMBL" id="CAE0701244.1"/>
    </source>
</evidence>
<keyword evidence="2" id="KW-0813">Transport</keyword>
<dbReference type="GO" id="GO:0012505">
    <property type="term" value="C:endomembrane system"/>
    <property type="evidence" value="ECO:0007669"/>
    <property type="project" value="UniProtKB-SubCell"/>
</dbReference>
<evidence type="ECO:0000259" key="5">
    <source>
        <dbReference type="Pfam" id="PF01217"/>
    </source>
</evidence>
<dbReference type="InterPro" id="IPR001392">
    <property type="entry name" value="Clathrin_mu"/>
</dbReference>
<dbReference type="EMBL" id="HBIW01019384">
    <property type="protein sequence ID" value="CAE0701244.1"/>
    <property type="molecule type" value="Transcribed_RNA"/>
</dbReference>
<dbReference type="Pfam" id="PF01217">
    <property type="entry name" value="Clat_adaptor_s"/>
    <property type="match status" value="1"/>
</dbReference>
<evidence type="ECO:0000256" key="4">
    <source>
        <dbReference type="ARBA" id="ARBA00023136"/>
    </source>
</evidence>
<reference evidence="6" key="1">
    <citation type="submission" date="2021-01" db="EMBL/GenBank/DDBJ databases">
        <authorList>
            <person name="Corre E."/>
            <person name="Pelletier E."/>
            <person name="Niang G."/>
            <person name="Scheremetjew M."/>
            <person name="Finn R."/>
            <person name="Kale V."/>
            <person name="Holt S."/>
            <person name="Cochrane G."/>
            <person name="Meng A."/>
            <person name="Brown T."/>
            <person name="Cohen L."/>
        </authorList>
    </citation>
    <scope>NUCLEOTIDE SEQUENCE</scope>
    <source>
        <strain evidence="6">CCMP1756</strain>
    </source>
</reference>